<feature type="transmembrane region" description="Helical" evidence="2">
    <location>
        <begin position="18"/>
        <end position="38"/>
    </location>
</feature>
<keyword evidence="2" id="KW-1133">Transmembrane helix</keyword>
<dbReference type="NCBIfam" id="TIGR02832">
    <property type="entry name" value="spo_yunB"/>
    <property type="match status" value="1"/>
</dbReference>
<keyword evidence="2" id="KW-0472">Membrane</keyword>
<protein>
    <submittedName>
        <fullName evidence="3">Sporulation protein YunB</fullName>
    </submittedName>
</protein>
<evidence type="ECO:0000256" key="1">
    <source>
        <dbReference type="SAM" id="MobiDB-lite"/>
    </source>
</evidence>
<dbReference type="EMBL" id="CP162599">
    <property type="protein sequence ID" value="XDK31752.1"/>
    <property type="molecule type" value="Genomic_DNA"/>
</dbReference>
<dbReference type="PIRSF" id="PIRSF021383">
    <property type="entry name" value="YunB"/>
    <property type="match status" value="1"/>
</dbReference>
<organism evidence="3">
    <name type="scientific">Ornithinibacillus sp. 4-3</name>
    <dbReference type="NCBI Taxonomy" id="3231488"/>
    <lineage>
        <taxon>Bacteria</taxon>
        <taxon>Bacillati</taxon>
        <taxon>Bacillota</taxon>
        <taxon>Bacilli</taxon>
        <taxon>Bacillales</taxon>
        <taxon>Bacillaceae</taxon>
        <taxon>Ornithinibacillus</taxon>
    </lineage>
</organism>
<dbReference type="AlphaFoldDB" id="A0AB39HK36"/>
<dbReference type="InterPro" id="IPR014197">
    <property type="entry name" value="Sporulation_prot_YunB"/>
</dbReference>
<dbReference type="Pfam" id="PF09560">
    <property type="entry name" value="Spore_YunB"/>
    <property type="match status" value="1"/>
</dbReference>
<sequence>MRKIHFKRRTSVPPTARVIFILTVIIFIILIICSILIIDRGIKPTLMHIAEEKTIEFATRTINAAVKSTENIAFDNLVDIAYDNDDNVSVLGWNSAAVNQALRLATERAEYFLYQGDSAGTLPEELLSEEEEKQEDSPIIVEIPIGMATGSTILANLGPKIPVHFEIVGSLRTDIVHEVKEFGVNAALFEIYIPVSVNVQIIIPFSTTTTEISTNVFIDSRVVMGKVPEFYQSGGSQGGGPSISIPKDNISR</sequence>
<reference evidence="3" key="1">
    <citation type="submission" date="2024-07" db="EMBL/GenBank/DDBJ databases">
        <title>Halotolerant mesophilic bacterium Ornithinibacillus sp. 4-3, sp. nov., isolated from soil.</title>
        <authorList>
            <person name="Sidarenka A.V."/>
            <person name="Guliayeva D.E."/>
            <person name="Leanovich S.I."/>
            <person name="Hileuskaya K.S."/>
            <person name="Akhremchuk A.E."/>
            <person name="Sikolenko M.A."/>
            <person name="Valentovich L.N."/>
        </authorList>
    </citation>
    <scope>NUCLEOTIDE SEQUENCE</scope>
    <source>
        <strain evidence="3">4-3</strain>
    </source>
</reference>
<evidence type="ECO:0000313" key="3">
    <source>
        <dbReference type="EMBL" id="XDK31752.1"/>
    </source>
</evidence>
<proteinExistence type="predicted"/>
<feature type="region of interest" description="Disordered" evidence="1">
    <location>
        <begin position="233"/>
        <end position="252"/>
    </location>
</feature>
<name>A0AB39HK36_9BACI</name>
<evidence type="ECO:0000256" key="2">
    <source>
        <dbReference type="SAM" id="Phobius"/>
    </source>
</evidence>
<accession>A0AB39HK36</accession>
<gene>
    <name evidence="3" type="primary">yunB</name>
    <name evidence="3" type="ORF">AB4Y30_12040</name>
</gene>
<keyword evidence="2" id="KW-0812">Transmembrane</keyword>
<dbReference type="RefSeq" id="WP_368652477.1">
    <property type="nucleotide sequence ID" value="NZ_CP162599.1"/>
</dbReference>